<proteinExistence type="predicted"/>
<gene>
    <name evidence="2" type="ORF">AKG95_01690</name>
</gene>
<name>A0A1S1UC30_9BURK</name>
<comment type="caution">
    <text evidence="2">The sequence shown here is derived from an EMBL/GenBank/DDBJ whole genome shotgun (WGS) entry which is preliminary data.</text>
</comment>
<evidence type="ECO:0000313" key="2">
    <source>
        <dbReference type="EMBL" id="OHV98007.1"/>
    </source>
</evidence>
<dbReference type="Proteomes" id="UP000179840">
    <property type="component" value="Unassembled WGS sequence"/>
</dbReference>
<organism evidence="2 3">
    <name type="scientific">Janthinobacterium lividum</name>
    <dbReference type="NCBI Taxonomy" id="29581"/>
    <lineage>
        <taxon>Bacteria</taxon>
        <taxon>Pseudomonadati</taxon>
        <taxon>Pseudomonadota</taxon>
        <taxon>Betaproteobacteria</taxon>
        <taxon>Burkholderiales</taxon>
        <taxon>Oxalobacteraceae</taxon>
        <taxon>Janthinobacterium</taxon>
    </lineage>
</organism>
<feature type="chain" id="PRO_5010294900" evidence="1">
    <location>
        <begin position="23"/>
        <end position="205"/>
    </location>
</feature>
<dbReference type="EMBL" id="LFKP01000003">
    <property type="protein sequence ID" value="OHV98007.1"/>
    <property type="molecule type" value="Genomic_DNA"/>
</dbReference>
<sequence length="205" mass="22033">MGKAVMAALAVLAWWACLAAQAAPLRLPAEKGPVAQGGSVTAAARGALIRYRGWLLAVDGAVSEERPDVLLTLADAGQAPQLRIGSMRRSLPLWSFFELVKGRTRLRITALPGPEDMPALLLDFGESDYRIVIPAAPIERQAYPLLAQRFPGADLALLLHDGRRVMLPLGSGRTQVFGAEQAVPYRFSKIKRQAKKSHSRGSGSG</sequence>
<accession>A0A1S1UC30</accession>
<dbReference type="RefSeq" id="WP_071075196.1">
    <property type="nucleotide sequence ID" value="NZ_LFKP01000003.1"/>
</dbReference>
<evidence type="ECO:0000256" key="1">
    <source>
        <dbReference type="SAM" id="SignalP"/>
    </source>
</evidence>
<feature type="signal peptide" evidence="1">
    <location>
        <begin position="1"/>
        <end position="22"/>
    </location>
</feature>
<dbReference type="AlphaFoldDB" id="A0A1S1UC30"/>
<keyword evidence="1" id="KW-0732">Signal</keyword>
<reference evidence="2 3" key="1">
    <citation type="submission" date="2015-06" db="EMBL/GenBank/DDBJ databases">
        <title>Draft genome sequencing of a biphenyl-degrading bacterium, Janthinobacterium lividum MEG1.</title>
        <authorList>
            <person name="Shimodaira J."/>
            <person name="Hatta T."/>
        </authorList>
    </citation>
    <scope>NUCLEOTIDE SEQUENCE [LARGE SCALE GENOMIC DNA]</scope>
    <source>
        <strain evidence="2 3">MEG1</strain>
    </source>
</reference>
<protein>
    <submittedName>
        <fullName evidence="2">Uncharacterized protein</fullName>
    </submittedName>
</protein>
<evidence type="ECO:0000313" key="3">
    <source>
        <dbReference type="Proteomes" id="UP000179840"/>
    </source>
</evidence>